<feature type="compositionally biased region" description="Low complexity" evidence="7">
    <location>
        <begin position="63"/>
        <end position="72"/>
    </location>
</feature>
<dbReference type="Proteomes" id="UP000826271">
    <property type="component" value="Unassembled WGS sequence"/>
</dbReference>
<feature type="compositionally biased region" description="Polar residues" evidence="7">
    <location>
        <begin position="121"/>
        <end position="132"/>
    </location>
</feature>
<keyword evidence="4" id="KW-0932">Cytokinin signaling pathway</keyword>
<comment type="subcellular location">
    <subcellularLocation>
        <location evidence="1">Cytoplasm</location>
    </subcellularLocation>
</comment>
<feature type="compositionally biased region" description="Basic and acidic residues" evidence="7">
    <location>
        <begin position="105"/>
        <end position="120"/>
    </location>
</feature>
<proteinExistence type="inferred from homology"/>
<comment type="caution">
    <text evidence="8">The sequence shown here is derived from an EMBL/GenBank/DDBJ whole genome shotgun (WGS) entry which is preliminary data.</text>
</comment>
<dbReference type="GO" id="GO:0005737">
    <property type="term" value="C:cytoplasm"/>
    <property type="evidence" value="ECO:0007669"/>
    <property type="project" value="UniProtKB-SubCell"/>
</dbReference>
<evidence type="ECO:0000256" key="7">
    <source>
        <dbReference type="SAM" id="MobiDB-lite"/>
    </source>
</evidence>
<feature type="compositionally biased region" description="Acidic residues" evidence="7">
    <location>
        <begin position="27"/>
        <end position="38"/>
    </location>
</feature>
<evidence type="ECO:0000313" key="8">
    <source>
        <dbReference type="EMBL" id="KAG8382977.1"/>
    </source>
</evidence>
<sequence>MDSSKNIEECSSTESGWTMYIASSPDQDADVEDEDDVDSGEKGCKKKEYVDRDDDVESDDSMASDASSGPSDQGKSCFGYGKSRVFGHAGKEGERKCGVGKKKKLQNDEEVKKVGKDKSGNRGNSAGRSKKV</sequence>
<dbReference type="PANTHER" id="PTHR33347:SF31">
    <property type="entry name" value="PROTEIN SOB FIVE-LIKE 1"/>
    <property type="match status" value="1"/>
</dbReference>
<evidence type="ECO:0000313" key="9">
    <source>
        <dbReference type="Proteomes" id="UP000826271"/>
    </source>
</evidence>
<dbReference type="AlphaFoldDB" id="A0AAV6XQP4"/>
<keyword evidence="3" id="KW-0203">Cytokinin biosynthesis</keyword>
<keyword evidence="9" id="KW-1185">Reference proteome</keyword>
<feature type="region of interest" description="Disordered" evidence="7">
    <location>
        <begin position="1"/>
        <end position="132"/>
    </location>
</feature>
<dbReference type="PANTHER" id="PTHR33347">
    <property type="entry name" value="OSJNBA0091C07.3 PROTEIN"/>
    <property type="match status" value="1"/>
</dbReference>
<evidence type="ECO:0000256" key="6">
    <source>
        <dbReference type="ARBA" id="ARBA00024199"/>
    </source>
</evidence>
<protein>
    <submittedName>
        <fullName evidence="8">Uncharacterized protein</fullName>
    </submittedName>
</protein>
<keyword evidence="5" id="KW-0539">Nucleus</keyword>
<evidence type="ECO:0000256" key="5">
    <source>
        <dbReference type="ARBA" id="ARBA00023242"/>
    </source>
</evidence>
<feature type="compositionally biased region" description="Acidic residues" evidence="7">
    <location>
        <begin position="51"/>
        <end position="62"/>
    </location>
</feature>
<evidence type="ECO:0000256" key="3">
    <source>
        <dbReference type="ARBA" id="ARBA00022712"/>
    </source>
</evidence>
<comment type="similarity">
    <text evidence="6">Belongs to the SOFL plant protein family.</text>
</comment>
<evidence type="ECO:0000256" key="4">
    <source>
        <dbReference type="ARBA" id="ARBA00022864"/>
    </source>
</evidence>
<dbReference type="GO" id="GO:0009736">
    <property type="term" value="P:cytokinin-activated signaling pathway"/>
    <property type="evidence" value="ECO:0007669"/>
    <property type="project" value="UniProtKB-KW"/>
</dbReference>
<organism evidence="8 9">
    <name type="scientific">Buddleja alternifolia</name>
    <dbReference type="NCBI Taxonomy" id="168488"/>
    <lineage>
        <taxon>Eukaryota</taxon>
        <taxon>Viridiplantae</taxon>
        <taxon>Streptophyta</taxon>
        <taxon>Embryophyta</taxon>
        <taxon>Tracheophyta</taxon>
        <taxon>Spermatophyta</taxon>
        <taxon>Magnoliopsida</taxon>
        <taxon>eudicotyledons</taxon>
        <taxon>Gunneridae</taxon>
        <taxon>Pentapetalae</taxon>
        <taxon>asterids</taxon>
        <taxon>lamiids</taxon>
        <taxon>Lamiales</taxon>
        <taxon>Scrophulariaceae</taxon>
        <taxon>Buddlejeae</taxon>
        <taxon>Buddleja</taxon>
    </lineage>
</organism>
<name>A0AAV6XQP4_9LAMI</name>
<gene>
    <name evidence="8" type="ORF">BUALT_Bualt05G0136000</name>
</gene>
<feature type="compositionally biased region" description="Basic and acidic residues" evidence="7">
    <location>
        <begin position="39"/>
        <end position="50"/>
    </location>
</feature>
<dbReference type="GO" id="GO:0009691">
    <property type="term" value="P:cytokinin biosynthetic process"/>
    <property type="evidence" value="ECO:0007669"/>
    <property type="project" value="UniProtKB-KW"/>
</dbReference>
<dbReference type="EMBL" id="WHWC01000005">
    <property type="protein sequence ID" value="KAG8382977.1"/>
    <property type="molecule type" value="Genomic_DNA"/>
</dbReference>
<dbReference type="InterPro" id="IPR044670">
    <property type="entry name" value="SOFL"/>
</dbReference>
<reference evidence="8" key="1">
    <citation type="submission" date="2019-10" db="EMBL/GenBank/DDBJ databases">
        <authorList>
            <person name="Zhang R."/>
            <person name="Pan Y."/>
            <person name="Wang J."/>
            <person name="Ma R."/>
            <person name="Yu S."/>
        </authorList>
    </citation>
    <scope>NUCLEOTIDE SEQUENCE</scope>
    <source>
        <strain evidence="8">LA-IB0</strain>
        <tissue evidence="8">Leaf</tissue>
    </source>
</reference>
<evidence type="ECO:0000256" key="2">
    <source>
        <dbReference type="ARBA" id="ARBA00022490"/>
    </source>
</evidence>
<evidence type="ECO:0000256" key="1">
    <source>
        <dbReference type="ARBA" id="ARBA00004496"/>
    </source>
</evidence>
<accession>A0AAV6XQP4</accession>
<keyword evidence="2" id="KW-0963">Cytoplasm</keyword>